<dbReference type="Gene3D" id="3.60.10.10">
    <property type="entry name" value="Endonuclease/exonuclease/phosphatase"/>
    <property type="match status" value="1"/>
</dbReference>
<accession>A0A317C9X9</accession>
<evidence type="ECO:0000313" key="5">
    <source>
        <dbReference type="EMBL" id="PWQ95336.1"/>
    </source>
</evidence>
<feature type="domain" description="Endonuclease/exonuclease/phosphatase" evidence="4">
    <location>
        <begin position="38"/>
        <end position="309"/>
    </location>
</feature>
<dbReference type="Pfam" id="PF04231">
    <property type="entry name" value="Endonuclease_1"/>
    <property type="match status" value="1"/>
</dbReference>
<dbReference type="SUPFAM" id="SSF56219">
    <property type="entry name" value="DNase I-like"/>
    <property type="match status" value="1"/>
</dbReference>
<proteinExistence type="inferred from homology"/>
<evidence type="ECO:0000256" key="2">
    <source>
        <dbReference type="ARBA" id="ARBA00022722"/>
    </source>
</evidence>
<keyword evidence="3" id="KW-0378">Hydrolase</keyword>
<dbReference type="AlphaFoldDB" id="A0A317C9X9"/>
<keyword evidence="6" id="KW-1185">Reference proteome</keyword>
<dbReference type="Pfam" id="PF03372">
    <property type="entry name" value="Exo_endo_phos"/>
    <property type="match status" value="1"/>
</dbReference>
<dbReference type="PANTHER" id="PTHR33607">
    <property type="entry name" value="ENDONUCLEASE-1"/>
    <property type="match status" value="1"/>
</dbReference>
<dbReference type="InterPro" id="IPR044925">
    <property type="entry name" value="His-Me_finger_sf"/>
</dbReference>
<dbReference type="InterPro" id="IPR007346">
    <property type="entry name" value="Endonuclease-I"/>
</dbReference>
<dbReference type="InterPro" id="IPR036691">
    <property type="entry name" value="Endo/exonu/phosph_ase_sf"/>
</dbReference>
<dbReference type="EMBL" id="QGKL01000035">
    <property type="protein sequence ID" value="PWQ95336.1"/>
    <property type="molecule type" value="Genomic_DNA"/>
</dbReference>
<keyword evidence="5" id="KW-0255">Endonuclease</keyword>
<comment type="similarity">
    <text evidence="1">Belongs to the EndA/NucM nuclease family.</text>
</comment>
<evidence type="ECO:0000256" key="1">
    <source>
        <dbReference type="ARBA" id="ARBA00006429"/>
    </source>
</evidence>
<dbReference type="RefSeq" id="WP_109823948.1">
    <property type="nucleotide sequence ID" value="NZ_QGKL01000035.1"/>
</dbReference>
<gene>
    <name evidence="5" type="ORF">DKT75_13435</name>
</gene>
<reference evidence="5 6" key="1">
    <citation type="submission" date="2018-05" db="EMBL/GenBank/DDBJ databases">
        <title>Leucothrix arctica sp. nov., isolated from Arctic seawater.</title>
        <authorList>
            <person name="Choi A."/>
            <person name="Baek K."/>
        </authorList>
    </citation>
    <scope>NUCLEOTIDE SEQUENCE [LARGE SCALE GENOMIC DNA]</scope>
    <source>
        <strain evidence="5 6">IMCC9719</strain>
    </source>
</reference>
<dbReference type="SUPFAM" id="SSF54060">
    <property type="entry name" value="His-Me finger endonucleases"/>
    <property type="match status" value="1"/>
</dbReference>
<dbReference type="InterPro" id="IPR005135">
    <property type="entry name" value="Endo/exonuclease/phosphatase"/>
</dbReference>
<evidence type="ECO:0000313" key="6">
    <source>
        <dbReference type="Proteomes" id="UP000245506"/>
    </source>
</evidence>
<dbReference type="GO" id="GO:0016787">
    <property type="term" value="F:hydrolase activity"/>
    <property type="evidence" value="ECO:0007669"/>
    <property type="project" value="UniProtKB-KW"/>
</dbReference>
<dbReference type="GO" id="GO:0004519">
    <property type="term" value="F:endonuclease activity"/>
    <property type="evidence" value="ECO:0007669"/>
    <property type="project" value="UniProtKB-KW"/>
</dbReference>
<comment type="caution">
    <text evidence="5">The sequence shown here is derived from an EMBL/GenBank/DDBJ whole genome shotgun (WGS) entry which is preliminary data.</text>
</comment>
<evidence type="ECO:0000256" key="3">
    <source>
        <dbReference type="ARBA" id="ARBA00022801"/>
    </source>
</evidence>
<dbReference type="PANTHER" id="PTHR33607:SF2">
    <property type="entry name" value="ENDONUCLEASE-1"/>
    <property type="match status" value="1"/>
</dbReference>
<name>A0A317C9X9_9GAMM</name>
<sequence>MKLATINLYQFSEHGLYWYEREDRNTYQSREWKKKQQWVSDQLKEMDADIVGFQEVFSPKVLETLVNGLGYPYFVTVDSPKALDDDSAVLTSPVVALASRFPIKSTATVDQNADASDVLPIDDAFKFSRLPVRAVIDTPDIGDVVVYVVHLKSKRAVMDKELTYPDSTPWEARYKDTLLRRARGDALSMIQRGLEATLLYHDAMAQSEVCNKIVVMGDLNDDEHSSPLDILTQRQKAYDIGGVDYDDWPEESKRALHDCRLFDSFSLAPSARSKARPYTHLHQGNPNVLDHILVSNALNPRNKDAIGEVCDYEVFNHHIRGDSIDNKLQSDHGLVCIEIIPCTAPEPKKKAVVKKKPKQIWTKQGAATECERLAFIETAGGVYESRNSYRQLKSKDKWKQFWSFFFDDDFGWVKSVYGSIPVDTLVQKKRHTIEHIVPRSFLQEYMIRKRIPRNVRFGAETNPFNWVPADRKLNSRRSSFQFDFHGDEIVRPEHIHLNPDAYASTGTDADEEWVVPKRSQGDIARAILYMLLVYEIDELYLEHVKTLVHWAKTDVPSKWEVAYNEWVFKNHGIRNPFIDKHADSMKWLNDEALLTGLLCK</sequence>
<evidence type="ECO:0000259" key="4">
    <source>
        <dbReference type="Pfam" id="PF03372"/>
    </source>
</evidence>
<organism evidence="5 6">
    <name type="scientific">Leucothrix arctica</name>
    <dbReference type="NCBI Taxonomy" id="1481894"/>
    <lineage>
        <taxon>Bacteria</taxon>
        <taxon>Pseudomonadati</taxon>
        <taxon>Pseudomonadota</taxon>
        <taxon>Gammaproteobacteria</taxon>
        <taxon>Thiotrichales</taxon>
        <taxon>Thiotrichaceae</taxon>
        <taxon>Leucothrix</taxon>
    </lineage>
</organism>
<protein>
    <submittedName>
        <fullName evidence="5">Endonuclease I</fullName>
    </submittedName>
</protein>
<dbReference type="OrthoDB" id="833328at2"/>
<keyword evidence="2" id="KW-0540">Nuclease</keyword>
<dbReference type="Proteomes" id="UP000245506">
    <property type="component" value="Unassembled WGS sequence"/>
</dbReference>